<keyword evidence="1" id="KW-0418">Kinase</keyword>
<dbReference type="RefSeq" id="WP_171201072.1">
    <property type="nucleotide sequence ID" value="NZ_JABEND010000012.1"/>
</dbReference>
<reference evidence="1 2" key="1">
    <citation type="submission" date="2020-05" db="EMBL/GenBank/DDBJ databases">
        <title>Nakamurella sp. DB0629 isolated from air conditioner.</title>
        <authorList>
            <person name="Kim D.H."/>
            <person name="Kim D.-U."/>
        </authorList>
    </citation>
    <scope>NUCLEOTIDE SEQUENCE [LARGE SCALE GENOMIC DNA]</scope>
    <source>
        <strain evidence="1 2">DB0629</strain>
    </source>
</reference>
<dbReference type="InterPro" id="IPR027417">
    <property type="entry name" value="P-loop_NTPase"/>
</dbReference>
<name>A0A849ADW6_9ACTN</name>
<protein>
    <submittedName>
        <fullName evidence="1">Kinase</fullName>
    </submittedName>
</protein>
<dbReference type="GO" id="GO:0016301">
    <property type="term" value="F:kinase activity"/>
    <property type="evidence" value="ECO:0007669"/>
    <property type="project" value="UniProtKB-KW"/>
</dbReference>
<sequence>MSGADSTLVGSEGSRLIIIRGNSGSGKSSLAKAIRAARPRGIAIVGHDVLRREILHVRDHPEALSVPYMDLSARFALEHGLHVVIEGILHAEIYGEVLARLQSDHRGVTRSYCYELALDETLRRHRTKPLAEEVSVDTVASWYRHADRVRGLDEVVFDEAVSARGALERVFADVGWSAPDVSDAASSGAL</sequence>
<accession>A0A849ADW6</accession>
<dbReference type="SUPFAM" id="SSF52540">
    <property type="entry name" value="P-loop containing nucleoside triphosphate hydrolases"/>
    <property type="match status" value="1"/>
</dbReference>
<keyword evidence="2" id="KW-1185">Reference proteome</keyword>
<keyword evidence="1" id="KW-0808">Transferase</keyword>
<organism evidence="1 2">
    <name type="scientific">Nakamurella aerolata</name>
    <dbReference type="NCBI Taxonomy" id="1656892"/>
    <lineage>
        <taxon>Bacteria</taxon>
        <taxon>Bacillati</taxon>
        <taxon>Actinomycetota</taxon>
        <taxon>Actinomycetes</taxon>
        <taxon>Nakamurellales</taxon>
        <taxon>Nakamurellaceae</taxon>
        <taxon>Nakamurella</taxon>
    </lineage>
</organism>
<dbReference type="AlphaFoldDB" id="A0A849ADW6"/>
<dbReference type="EMBL" id="JABEND010000012">
    <property type="protein sequence ID" value="NNG37378.1"/>
    <property type="molecule type" value="Genomic_DNA"/>
</dbReference>
<comment type="caution">
    <text evidence="1">The sequence shown here is derived from an EMBL/GenBank/DDBJ whole genome shotgun (WGS) entry which is preliminary data.</text>
</comment>
<evidence type="ECO:0000313" key="2">
    <source>
        <dbReference type="Proteomes" id="UP000562984"/>
    </source>
</evidence>
<proteinExistence type="predicted"/>
<dbReference type="Gene3D" id="3.40.50.300">
    <property type="entry name" value="P-loop containing nucleotide triphosphate hydrolases"/>
    <property type="match status" value="1"/>
</dbReference>
<dbReference type="Proteomes" id="UP000562984">
    <property type="component" value="Unassembled WGS sequence"/>
</dbReference>
<gene>
    <name evidence="1" type="ORF">HKD39_17055</name>
</gene>
<evidence type="ECO:0000313" key="1">
    <source>
        <dbReference type="EMBL" id="NNG37378.1"/>
    </source>
</evidence>